<keyword evidence="3" id="KW-1185">Reference proteome</keyword>
<accession>U2YY99</accession>
<feature type="region of interest" description="Disordered" evidence="1">
    <location>
        <begin position="1"/>
        <end position="22"/>
    </location>
</feature>
<sequence length="59" mass="5859">MRADLGGGRGRGQAAPAPPHATVSARLDARAGAGSAWKGDVMRAQAVMAVSGGERECAP</sequence>
<evidence type="ECO:0000313" key="3">
    <source>
        <dbReference type="Proteomes" id="UP000016566"/>
    </source>
</evidence>
<evidence type="ECO:0000256" key="1">
    <source>
        <dbReference type="SAM" id="MobiDB-lite"/>
    </source>
</evidence>
<reference evidence="2" key="1">
    <citation type="journal article" date="2013" name="Genome Announc.">
        <title>Draft Genome Sequence of Loktanella cinnabarina LL-001T, Isolated from Deep-Sea Floor Sediment.</title>
        <authorList>
            <person name="Nishi S."/>
            <person name="Tsubouchi T."/>
            <person name="Takaki Y."/>
            <person name="Koyanagi R."/>
            <person name="Satoh N."/>
            <person name="Maruyama T."/>
            <person name="Hatada Y."/>
        </authorList>
    </citation>
    <scope>NUCLEOTIDE SEQUENCE [LARGE SCALE GENOMIC DNA]</scope>
    <source>
        <strain evidence="2">LL-001</strain>
    </source>
</reference>
<gene>
    <name evidence="2" type="ORF">MBELCI_0092</name>
</gene>
<organism evidence="2 3">
    <name type="scientific">Limimaricola cinnabarinus LL-001</name>
    <dbReference type="NCBI Taxonomy" id="1337093"/>
    <lineage>
        <taxon>Bacteria</taxon>
        <taxon>Pseudomonadati</taxon>
        <taxon>Pseudomonadota</taxon>
        <taxon>Alphaproteobacteria</taxon>
        <taxon>Rhodobacterales</taxon>
        <taxon>Paracoccaceae</taxon>
        <taxon>Limimaricola</taxon>
    </lineage>
</organism>
<dbReference type="AlphaFoldDB" id="U2YY99"/>
<dbReference type="STRING" id="1337093.MBELCI_0092"/>
<name>U2YY99_9RHOB</name>
<protein>
    <submittedName>
        <fullName evidence="2">Uncharacterized protein</fullName>
    </submittedName>
</protein>
<proteinExistence type="predicted"/>
<comment type="caution">
    <text evidence="2">The sequence shown here is derived from an EMBL/GenBank/DDBJ whole genome shotgun (WGS) entry which is preliminary data.</text>
</comment>
<feature type="compositionally biased region" description="Gly residues" evidence="1">
    <location>
        <begin position="1"/>
        <end position="11"/>
    </location>
</feature>
<evidence type="ECO:0000313" key="2">
    <source>
        <dbReference type="EMBL" id="GAD54040.1"/>
    </source>
</evidence>
<dbReference type="Proteomes" id="UP000016566">
    <property type="component" value="Unassembled WGS sequence"/>
</dbReference>
<dbReference type="EMBL" id="BATB01000001">
    <property type="protein sequence ID" value="GAD54040.1"/>
    <property type="molecule type" value="Genomic_DNA"/>
</dbReference>